<proteinExistence type="predicted"/>
<dbReference type="PANTHER" id="PTHR36970:SF1">
    <property type="entry name" value="BESTROPHIN HOMOLOG"/>
    <property type="match status" value="1"/>
</dbReference>
<dbReference type="EMBL" id="SHAH01000021">
    <property type="protein sequence ID" value="RZO77022.1"/>
    <property type="molecule type" value="Genomic_DNA"/>
</dbReference>
<dbReference type="AlphaFoldDB" id="A0A520S3G8"/>
<comment type="caution">
    <text evidence="2">The sequence shown here is derived from an EMBL/GenBank/DDBJ whole genome shotgun (WGS) entry which is preliminary data.</text>
</comment>
<feature type="transmembrane region" description="Helical" evidence="1">
    <location>
        <begin position="78"/>
        <end position="95"/>
    </location>
</feature>
<evidence type="ECO:0000256" key="1">
    <source>
        <dbReference type="SAM" id="Phobius"/>
    </source>
</evidence>
<protein>
    <submittedName>
        <fullName evidence="2">Uncharacterized protein</fullName>
    </submittedName>
</protein>
<evidence type="ECO:0000313" key="2">
    <source>
        <dbReference type="EMBL" id="RZO77022.1"/>
    </source>
</evidence>
<evidence type="ECO:0000313" key="3">
    <source>
        <dbReference type="Proteomes" id="UP000320404"/>
    </source>
</evidence>
<accession>A0A520S3G8</accession>
<dbReference type="Proteomes" id="UP000320404">
    <property type="component" value="Unassembled WGS sequence"/>
</dbReference>
<sequence length="165" mass="18821">MAEHLNSVSRIFMDALRGDRYDQQAVREQLNKVFEFVNENRDAISNGVCMKIIRFIKDVDESIENTVGLEMHGTPISLRAYCLVFIYVFPIVFIPTLVNDLAASSPLVVYCLAMIHGFILISLYNVQDAMEDPFDQVGLDDIKLEEFHFEKPGKLFDTPQEQTAP</sequence>
<feature type="transmembrane region" description="Helical" evidence="1">
    <location>
        <begin position="107"/>
        <end position="126"/>
    </location>
</feature>
<gene>
    <name evidence="2" type="ORF">EVA69_02360</name>
</gene>
<reference evidence="2 3" key="1">
    <citation type="submission" date="2019-02" db="EMBL/GenBank/DDBJ databases">
        <title>Prokaryotic population dynamics and viral predation in marine succession experiment using metagenomics: the confinement effect.</title>
        <authorList>
            <person name="Haro-Moreno J.M."/>
            <person name="Rodriguez-Valera F."/>
            <person name="Lopez-Perez M."/>
        </authorList>
    </citation>
    <scope>NUCLEOTIDE SEQUENCE [LARGE SCALE GENOMIC DNA]</scope>
    <source>
        <strain evidence="2">MED-G158</strain>
    </source>
</reference>
<dbReference type="PANTHER" id="PTHR36970">
    <property type="entry name" value="UNNAMED PRODUCT"/>
    <property type="match status" value="1"/>
</dbReference>
<organism evidence="2 3">
    <name type="scientific">OM182 bacterium</name>
    <dbReference type="NCBI Taxonomy" id="2510334"/>
    <lineage>
        <taxon>Bacteria</taxon>
        <taxon>Pseudomonadati</taxon>
        <taxon>Pseudomonadota</taxon>
        <taxon>Gammaproteobacteria</taxon>
        <taxon>OMG group</taxon>
        <taxon>OM182 clade</taxon>
    </lineage>
</organism>
<keyword evidence="1" id="KW-0812">Transmembrane</keyword>
<name>A0A520S3G8_9GAMM</name>
<keyword evidence="1" id="KW-0472">Membrane</keyword>
<keyword evidence="1" id="KW-1133">Transmembrane helix</keyword>